<keyword evidence="3" id="KW-1185">Reference proteome</keyword>
<reference evidence="2 3" key="1">
    <citation type="journal article" date="2019" name="Emerg. Microbes Infect.">
        <title>Comprehensive subspecies identification of 175 nontuberculous mycobacteria species based on 7547 genomic profiles.</title>
        <authorList>
            <person name="Matsumoto Y."/>
            <person name="Kinjo T."/>
            <person name="Motooka D."/>
            <person name="Nabeya D."/>
            <person name="Jung N."/>
            <person name="Uechi K."/>
            <person name="Horii T."/>
            <person name="Iida T."/>
            <person name="Fujita J."/>
            <person name="Nakamura S."/>
        </authorList>
    </citation>
    <scope>NUCLEOTIDE SEQUENCE [LARGE SCALE GENOMIC DNA]</scope>
    <source>
        <strain evidence="2 3">JCM 6376</strain>
    </source>
</reference>
<keyword evidence="1" id="KW-0812">Transmembrane</keyword>
<evidence type="ECO:0000256" key="1">
    <source>
        <dbReference type="SAM" id="Phobius"/>
    </source>
</evidence>
<organism evidence="2 3">
    <name type="scientific">Mycolicibacterium aichiense</name>
    <dbReference type="NCBI Taxonomy" id="1799"/>
    <lineage>
        <taxon>Bacteria</taxon>
        <taxon>Bacillati</taxon>
        <taxon>Actinomycetota</taxon>
        <taxon>Actinomycetes</taxon>
        <taxon>Mycobacteriales</taxon>
        <taxon>Mycobacteriaceae</taxon>
        <taxon>Mycolicibacterium</taxon>
    </lineage>
</organism>
<evidence type="ECO:0008006" key="4">
    <source>
        <dbReference type="Google" id="ProtNLM"/>
    </source>
</evidence>
<keyword evidence="1" id="KW-0472">Membrane</keyword>
<dbReference type="KEGG" id="maic:MAIC_52740"/>
<proteinExistence type="predicted"/>
<name>A0AAD1MF07_9MYCO</name>
<keyword evidence="1" id="KW-1133">Transmembrane helix</keyword>
<protein>
    <recommendedName>
        <fullName evidence="4">Transmembrane protein</fullName>
    </recommendedName>
</protein>
<evidence type="ECO:0000313" key="2">
    <source>
        <dbReference type="EMBL" id="BBX10471.1"/>
    </source>
</evidence>
<feature type="transmembrane region" description="Helical" evidence="1">
    <location>
        <begin position="25"/>
        <end position="46"/>
    </location>
</feature>
<dbReference type="EMBL" id="AP022561">
    <property type="protein sequence ID" value="BBX10471.1"/>
    <property type="molecule type" value="Genomic_DNA"/>
</dbReference>
<dbReference type="AlphaFoldDB" id="A0AAD1MF07"/>
<dbReference type="Proteomes" id="UP000467327">
    <property type="component" value="Chromosome"/>
</dbReference>
<gene>
    <name evidence="2" type="ORF">MAIC_52740</name>
</gene>
<evidence type="ECO:0000313" key="3">
    <source>
        <dbReference type="Proteomes" id="UP000467327"/>
    </source>
</evidence>
<dbReference type="RefSeq" id="WP_163789468.1">
    <property type="nucleotide sequence ID" value="NZ_AP022561.1"/>
</dbReference>
<sequence length="71" mass="7358">MTGMERPQGPRVVPLPRAAINPHSWLMAFLMVAIFVAGVVGVVVALSMGHAAFVLSIVLISFGLIAAAAIC</sequence>
<accession>A0AAD1MF07</accession>
<feature type="transmembrane region" description="Helical" evidence="1">
    <location>
        <begin position="52"/>
        <end position="70"/>
    </location>
</feature>